<dbReference type="EMBL" id="JAQQDB010000011">
    <property type="protein sequence ID" value="MFM0518422.1"/>
    <property type="molecule type" value="Genomic_DNA"/>
</dbReference>
<dbReference type="RefSeq" id="WP_408161415.1">
    <property type="nucleotide sequence ID" value="NZ_JAQQDB010000011.1"/>
</dbReference>
<comment type="caution">
    <text evidence="1">The sequence shown here is derived from an EMBL/GenBank/DDBJ whole genome shotgun (WGS) entry which is preliminary data.</text>
</comment>
<evidence type="ECO:0000313" key="1">
    <source>
        <dbReference type="EMBL" id="MFM0518422.1"/>
    </source>
</evidence>
<protein>
    <recommendedName>
        <fullName evidence="3">SAM-dependent methyltransferase</fullName>
    </recommendedName>
</protein>
<accession>A0ABW9CLH0</accession>
<keyword evidence="2" id="KW-1185">Reference proteome</keyword>
<proteinExistence type="predicted"/>
<dbReference type="Proteomes" id="UP001629462">
    <property type="component" value="Unassembled WGS sequence"/>
</dbReference>
<name>A0ABW9CLH0_9BURK</name>
<gene>
    <name evidence="1" type="ORF">PQR08_13400</name>
</gene>
<sequence>MSTDFLDAHQRHWDDAEHLLAAGRWANADHLYGLSAECGLKRLMIAFGMETNTTGVPKVKKDKVHVDEAWDRYESYRSGHCLGANYPLPLSNAFDTWNVSQRYDHRMYFDQAVAQAHRAGADTVKNLISQAQQAGVI</sequence>
<reference evidence="1 2" key="1">
    <citation type="journal article" date="2024" name="Chem. Sci.">
        <title>Discovery of megapolipeptins by genome mining of a Burkholderiales bacteria collection.</title>
        <authorList>
            <person name="Paulo B.S."/>
            <person name="Recchia M.J.J."/>
            <person name="Lee S."/>
            <person name="Fergusson C.H."/>
            <person name="Romanowski S.B."/>
            <person name="Hernandez A."/>
            <person name="Krull N."/>
            <person name="Liu D.Y."/>
            <person name="Cavanagh H."/>
            <person name="Bos A."/>
            <person name="Gray C.A."/>
            <person name="Murphy B.T."/>
            <person name="Linington R.G."/>
            <person name="Eustaquio A.S."/>
        </authorList>
    </citation>
    <scope>NUCLEOTIDE SEQUENCE [LARGE SCALE GENOMIC DNA]</scope>
    <source>
        <strain evidence="1 2">RL17-374-BIF-D</strain>
    </source>
</reference>
<evidence type="ECO:0008006" key="3">
    <source>
        <dbReference type="Google" id="ProtNLM"/>
    </source>
</evidence>
<organism evidence="1 2">
    <name type="scientific">Caballeronia jiangsuensis</name>
    <dbReference type="NCBI Taxonomy" id="1458357"/>
    <lineage>
        <taxon>Bacteria</taxon>
        <taxon>Pseudomonadati</taxon>
        <taxon>Pseudomonadota</taxon>
        <taxon>Betaproteobacteria</taxon>
        <taxon>Burkholderiales</taxon>
        <taxon>Burkholderiaceae</taxon>
        <taxon>Caballeronia</taxon>
    </lineage>
</organism>
<evidence type="ECO:0000313" key="2">
    <source>
        <dbReference type="Proteomes" id="UP001629462"/>
    </source>
</evidence>